<dbReference type="Pfam" id="PF00857">
    <property type="entry name" value="Isochorismatase"/>
    <property type="match status" value="1"/>
</dbReference>
<dbReference type="SUPFAM" id="SSF52499">
    <property type="entry name" value="Isochorismatase-like hydrolases"/>
    <property type="match status" value="1"/>
</dbReference>
<dbReference type="eggNOG" id="KOG4044">
    <property type="taxonomic scope" value="Eukaryota"/>
</dbReference>
<gene>
    <name evidence="3" type="ORF">LEMA_P104860.1</name>
</gene>
<dbReference type="InterPro" id="IPR036380">
    <property type="entry name" value="Isochorismatase-like_sf"/>
</dbReference>
<dbReference type="OMA" id="HMNSRSC"/>
<dbReference type="AlphaFoldDB" id="E5A191"/>
<dbReference type="Gene3D" id="3.40.50.850">
    <property type="entry name" value="Isochorismatase-like"/>
    <property type="match status" value="1"/>
</dbReference>
<dbReference type="Proteomes" id="UP000002668">
    <property type="component" value="Genome"/>
</dbReference>
<evidence type="ECO:0000256" key="1">
    <source>
        <dbReference type="ARBA" id="ARBA00006336"/>
    </source>
</evidence>
<evidence type="ECO:0000313" key="4">
    <source>
        <dbReference type="Proteomes" id="UP000002668"/>
    </source>
</evidence>
<comment type="similarity">
    <text evidence="1">Belongs to the isochorismatase family.</text>
</comment>
<accession>E5A191</accession>
<evidence type="ECO:0000259" key="2">
    <source>
        <dbReference type="Pfam" id="PF00857"/>
    </source>
</evidence>
<reference evidence="4" key="1">
    <citation type="journal article" date="2011" name="Nat. Commun.">
        <title>Effector diversification within compartments of the Leptosphaeria maculans genome affected by Repeat-Induced Point mutations.</title>
        <authorList>
            <person name="Rouxel T."/>
            <person name="Grandaubert J."/>
            <person name="Hane J.K."/>
            <person name="Hoede C."/>
            <person name="van de Wouw A.P."/>
            <person name="Couloux A."/>
            <person name="Dominguez V."/>
            <person name="Anthouard V."/>
            <person name="Bally P."/>
            <person name="Bourras S."/>
            <person name="Cozijnsen A.J."/>
            <person name="Ciuffetti L.M."/>
            <person name="Degrave A."/>
            <person name="Dilmaghani A."/>
            <person name="Duret L."/>
            <person name="Fudal I."/>
            <person name="Goodwin S.B."/>
            <person name="Gout L."/>
            <person name="Glaser N."/>
            <person name="Linglin J."/>
            <person name="Kema G.H.J."/>
            <person name="Lapalu N."/>
            <person name="Lawrence C.B."/>
            <person name="May K."/>
            <person name="Meyer M."/>
            <person name="Ollivier B."/>
            <person name="Poulain J."/>
            <person name="Schoch C.L."/>
            <person name="Simon A."/>
            <person name="Spatafora J.W."/>
            <person name="Stachowiak A."/>
            <person name="Turgeon B.G."/>
            <person name="Tyler B.M."/>
            <person name="Vincent D."/>
            <person name="Weissenbach J."/>
            <person name="Amselem J."/>
            <person name="Quesneville H."/>
            <person name="Oliver R.P."/>
            <person name="Wincker P."/>
            <person name="Balesdent M.-H."/>
            <person name="Howlett B.J."/>
        </authorList>
    </citation>
    <scope>NUCLEOTIDE SEQUENCE [LARGE SCALE GENOMIC DNA]</scope>
    <source>
        <strain evidence="4">JN3 / isolate v23.1.3 / race Av1-4-5-6-7-8</strain>
    </source>
</reference>
<feature type="domain" description="Isochorismatase-like" evidence="2">
    <location>
        <begin position="50"/>
        <end position="159"/>
    </location>
</feature>
<dbReference type="STRING" id="985895.E5A191"/>
<sequence>MVQQRIRWKPTRDASPHVLIRSQRLRLAGKIPPGHPRISQGGSNNAEITQSQLGETCPELKLDAPGGIKTVCHLDKTLFSMITPEVQQSLDSLKAEGPLSCILVGIESHICITQTTIDLLNAGHKVYVLADGVSSCNKEEVPIALARLRHAGAIITTSESFIYELVGDAGTAEFKEIIKVIKETSASTKETMQTLCKI</sequence>
<dbReference type="VEuPathDB" id="FungiDB:LEMA_P104860.1"/>
<name>E5A191_LEPMJ</name>
<dbReference type="PANTHER" id="PTHR14119:SF3">
    <property type="entry name" value="ISOCHORISMATASE DOMAIN-CONTAINING PROTEIN 2"/>
    <property type="match status" value="1"/>
</dbReference>
<dbReference type="OrthoDB" id="269496at2759"/>
<keyword evidence="4" id="KW-1185">Reference proteome</keyword>
<protein>
    <recommendedName>
        <fullName evidence="2">Isochorismatase-like domain-containing protein</fullName>
    </recommendedName>
</protein>
<evidence type="ECO:0000313" key="3">
    <source>
        <dbReference type="EMBL" id="CBX97355.1"/>
    </source>
</evidence>
<dbReference type="InParanoid" id="E5A191"/>
<dbReference type="PANTHER" id="PTHR14119">
    <property type="entry name" value="HYDROLASE"/>
    <property type="match status" value="1"/>
</dbReference>
<dbReference type="InterPro" id="IPR000868">
    <property type="entry name" value="Isochorismatase-like_dom"/>
</dbReference>
<dbReference type="HOGENOM" id="CLU_1378352_0_0_1"/>
<proteinExistence type="inferred from homology"/>
<organism evidence="4">
    <name type="scientific">Leptosphaeria maculans (strain JN3 / isolate v23.1.3 / race Av1-4-5-6-7-8)</name>
    <name type="common">Blackleg fungus</name>
    <name type="synonym">Phoma lingam</name>
    <dbReference type="NCBI Taxonomy" id="985895"/>
    <lineage>
        <taxon>Eukaryota</taxon>
        <taxon>Fungi</taxon>
        <taxon>Dikarya</taxon>
        <taxon>Ascomycota</taxon>
        <taxon>Pezizomycotina</taxon>
        <taxon>Dothideomycetes</taxon>
        <taxon>Pleosporomycetidae</taxon>
        <taxon>Pleosporales</taxon>
        <taxon>Pleosporineae</taxon>
        <taxon>Leptosphaeriaceae</taxon>
        <taxon>Plenodomus</taxon>
        <taxon>Plenodomus lingam/Leptosphaeria maculans species complex</taxon>
    </lineage>
</organism>
<dbReference type="InterPro" id="IPR050993">
    <property type="entry name" value="Isochorismatase_domain"/>
</dbReference>
<dbReference type="EMBL" id="FP929131">
    <property type="protein sequence ID" value="CBX97355.1"/>
    <property type="molecule type" value="Genomic_DNA"/>
</dbReference>